<dbReference type="Proteomes" id="UP000717585">
    <property type="component" value="Unassembled WGS sequence"/>
</dbReference>
<feature type="region of interest" description="Disordered" evidence="1">
    <location>
        <begin position="20"/>
        <end position="61"/>
    </location>
</feature>
<dbReference type="AlphaFoldDB" id="A0A8J6AVK3"/>
<evidence type="ECO:0000256" key="1">
    <source>
        <dbReference type="SAM" id="MobiDB-lite"/>
    </source>
</evidence>
<sequence>MPTAPEKWTKYTQMNVNVPRDVELPASPPSASESWASYVQRPKSPMDVGSPPSSRRKIECGGPYPPYSIAKRIYRRRMTWLSRQDGVPEASETEWSDAETVEYVLPANAVVKVMGPGSLGARQAFY</sequence>
<name>A0A8J6AVK3_9EUKA</name>
<gene>
    <name evidence="2" type="ORF">J8273_5928</name>
</gene>
<accession>A0A8J6AVK3</accession>
<protein>
    <submittedName>
        <fullName evidence="2">Uncharacterized protein</fullName>
    </submittedName>
</protein>
<evidence type="ECO:0000313" key="2">
    <source>
        <dbReference type="EMBL" id="KAG9392670.1"/>
    </source>
</evidence>
<keyword evidence="3" id="KW-1185">Reference proteome</keyword>
<reference evidence="2" key="1">
    <citation type="submission" date="2021-05" db="EMBL/GenBank/DDBJ databases">
        <title>A free-living protist that lacks canonical eukaryotic 1 DNA replication and segregation systems.</title>
        <authorList>
            <person name="Salas-Leiva D.E."/>
            <person name="Tromer E.C."/>
            <person name="Curtis B.A."/>
            <person name="Jerlstrom-Hultqvist J."/>
            <person name="Kolisko M."/>
            <person name="Yi Z."/>
            <person name="Salas-Leiva J.S."/>
            <person name="Gallot-Lavallee L."/>
            <person name="Kops G.J.P.L."/>
            <person name="Archibald J.M."/>
            <person name="Simpson A.G.B."/>
            <person name="Roger A.J."/>
        </authorList>
    </citation>
    <scope>NUCLEOTIDE SEQUENCE</scope>
    <source>
        <strain evidence="2">BICM</strain>
    </source>
</reference>
<proteinExistence type="predicted"/>
<dbReference type="EMBL" id="JAHDYR010000034">
    <property type="protein sequence ID" value="KAG9392670.1"/>
    <property type="molecule type" value="Genomic_DNA"/>
</dbReference>
<comment type="caution">
    <text evidence="2">The sequence shown here is derived from an EMBL/GenBank/DDBJ whole genome shotgun (WGS) entry which is preliminary data.</text>
</comment>
<organism evidence="2 3">
    <name type="scientific">Carpediemonas membranifera</name>
    <dbReference type="NCBI Taxonomy" id="201153"/>
    <lineage>
        <taxon>Eukaryota</taxon>
        <taxon>Metamonada</taxon>
        <taxon>Carpediemonas-like organisms</taxon>
        <taxon>Carpediemonas</taxon>
    </lineage>
</organism>
<evidence type="ECO:0000313" key="3">
    <source>
        <dbReference type="Proteomes" id="UP000717585"/>
    </source>
</evidence>